<protein>
    <recommendedName>
        <fullName evidence="3">CYIR protein</fullName>
    </recommendedName>
</protein>
<dbReference type="OrthoDB" id="389469at2759"/>
<dbReference type="VEuPathDB" id="PlasmoDB:PCYB_001480"/>
<proteinExistence type="predicted"/>
<gene>
    <name evidence="1" type="ORF">PCYB_001480</name>
</gene>
<dbReference type="GeneID" id="14695943"/>
<reference evidence="1 2" key="1">
    <citation type="journal article" date="2012" name="Nat. Genet.">
        <title>Plasmodium cynomolgi genome sequences provide insight into Plasmodium vivax and the monkey malaria clade.</title>
        <authorList>
            <person name="Tachibana S."/>
            <person name="Sullivan S.A."/>
            <person name="Kawai S."/>
            <person name="Nakamura S."/>
            <person name="Kim H.R."/>
            <person name="Goto N."/>
            <person name="Arisue N."/>
            <person name="Palacpac N.M.Q."/>
            <person name="Honma H."/>
            <person name="Yagi M."/>
            <person name="Tougan T."/>
            <person name="Katakai Y."/>
            <person name="Kaneko O."/>
            <person name="Mita T."/>
            <person name="Kita K."/>
            <person name="Yasutomi Y."/>
            <person name="Sutton P.L."/>
            <person name="Shakhbatyan R."/>
            <person name="Horii T."/>
            <person name="Yasunaga T."/>
            <person name="Barnwell J.W."/>
            <person name="Escalante A.A."/>
            <person name="Carlton J.M."/>
            <person name="Tanabe K."/>
        </authorList>
    </citation>
    <scope>NUCLEOTIDE SEQUENCE [LARGE SCALE GENOMIC DNA]</scope>
    <source>
        <strain evidence="1 2">B</strain>
    </source>
</reference>
<organism evidence="1 2">
    <name type="scientific">Plasmodium cynomolgi (strain B)</name>
    <dbReference type="NCBI Taxonomy" id="1120755"/>
    <lineage>
        <taxon>Eukaryota</taxon>
        <taxon>Sar</taxon>
        <taxon>Alveolata</taxon>
        <taxon>Apicomplexa</taxon>
        <taxon>Aconoidasida</taxon>
        <taxon>Haemosporida</taxon>
        <taxon>Plasmodiidae</taxon>
        <taxon>Plasmodium</taxon>
        <taxon>Plasmodium (Plasmodium)</taxon>
    </lineage>
</organism>
<dbReference type="PhylomeDB" id="K6V2C1"/>
<name>K6V2C1_PLACD</name>
<dbReference type="AlphaFoldDB" id="K6V2C1"/>
<dbReference type="RefSeq" id="XP_004227618.1">
    <property type="nucleotide sequence ID" value="XM_004227570.1"/>
</dbReference>
<dbReference type="EMBL" id="DF157126">
    <property type="protein sequence ID" value="GAB69400.1"/>
    <property type="molecule type" value="Genomic_DNA"/>
</dbReference>
<dbReference type="Pfam" id="PF05795">
    <property type="entry name" value="Plasmodium_Vir"/>
    <property type="match status" value="1"/>
</dbReference>
<dbReference type="KEGG" id="pcy:PCYB_001480"/>
<dbReference type="Proteomes" id="UP000006319">
    <property type="component" value="Unassembled WGS sequence"/>
</dbReference>
<evidence type="ECO:0008006" key="3">
    <source>
        <dbReference type="Google" id="ProtNLM"/>
    </source>
</evidence>
<feature type="non-terminal residue" evidence="1">
    <location>
        <position position="145"/>
    </location>
</feature>
<evidence type="ECO:0000313" key="1">
    <source>
        <dbReference type="EMBL" id="GAB69400.1"/>
    </source>
</evidence>
<keyword evidence="2" id="KW-1185">Reference proteome</keyword>
<evidence type="ECO:0000313" key="2">
    <source>
        <dbReference type="Proteomes" id="UP000006319"/>
    </source>
</evidence>
<sequence>MCKEWGNSPTDDTYCYFLYYWIGGNVMNMKKTRPDFRTIMNIIYNELKTIRGSMCKCSTVHYDIYEDDFKYSKELFDYSYNYDNMGKMSNGSSRLCEGKYRDYLKKITEAYRVIQEVCEEGDDPECKKIERKYKPYFNGKVLNFE</sequence>
<dbReference type="InterPro" id="IPR008780">
    <property type="entry name" value="Plasmodium_Vir"/>
</dbReference>
<accession>K6V2C1</accession>